<dbReference type="RefSeq" id="WP_282333259.1">
    <property type="nucleotide sequence ID" value="NZ_JASBRG010000003.1"/>
</dbReference>
<keyword evidence="1" id="KW-0812">Transmembrane</keyword>
<proteinExistence type="predicted"/>
<keyword evidence="1" id="KW-1133">Transmembrane helix</keyword>
<dbReference type="EMBL" id="JASBRG010000003">
    <property type="protein sequence ID" value="MDI3319144.1"/>
    <property type="molecule type" value="Genomic_DNA"/>
</dbReference>
<evidence type="ECO:0000313" key="2">
    <source>
        <dbReference type="EMBL" id="MDI3319144.1"/>
    </source>
</evidence>
<sequence length="106" mass="12106">MGTVIIWIALSFIIAFFGSNKKIGFLGSLLISLLLSPIVGFIVTLLSKDLQTDKAEKLLLEKQRQHDFENYKPSNKDFENIESAFKAKLITNAEYDRIVTRLKEKE</sequence>
<name>A0ABT6R9A2_9BACT</name>
<gene>
    <name evidence="2" type="ORF">QJ048_05135</name>
</gene>
<evidence type="ECO:0008006" key="4">
    <source>
        <dbReference type="Google" id="ProtNLM"/>
    </source>
</evidence>
<evidence type="ECO:0000313" key="3">
    <source>
        <dbReference type="Proteomes" id="UP001226434"/>
    </source>
</evidence>
<comment type="caution">
    <text evidence="2">The sequence shown here is derived from an EMBL/GenBank/DDBJ whole genome shotgun (WGS) entry which is preliminary data.</text>
</comment>
<feature type="transmembrane region" description="Helical" evidence="1">
    <location>
        <begin position="28"/>
        <end position="47"/>
    </location>
</feature>
<keyword evidence="3" id="KW-1185">Reference proteome</keyword>
<evidence type="ECO:0000256" key="1">
    <source>
        <dbReference type="SAM" id="Phobius"/>
    </source>
</evidence>
<accession>A0ABT6R9A2</accession>
<reference evidence="2 3" key="1">
    <citation type="submission" date="2023-05" db="EMBL/GenBank/DDBJ databases">
        <title>Genome sequence of Pinibacter sp. MAH-24.</title>
        <authorList>
            <person name="Huq M.A."/>
        </authorList>
    </citation>
    <scope>NUCLEOTIDE SEQUENCE [LARGE SCALE GENOMIC DNA]</scope>
    <source>
        <strain evidence="2 3">MAH-24</strain>
    </source>
</reference>
<keyword evidence="1" id="KW-0472">Membrane</keyword>
<protein>
    <recommendedName>
        <fullName evidence="4">SHOCT domain-containing protein</fullName>
    </recommendedName>
</protein>
<dbReference type="Proteomes" id="UP001226434">
    <property type="component" value="Unassembled WGS sequence"/>
</dbReference>
<organism evidence="2 3">
    <name type="scientific">Pinibacter soli</name>
    <dbReference type="NCBI Taxonomy" id="3044211"/>
    <lineage>
        <taxon>Bacteria</taxon>
        <taxon>Pseudomonadati</taxon>
        <taxon>Bacteroidota</taxon>
        <taxon>Chitinophagia</taxon>
        <taxon>Chitinophagales</taxon>
        <taxon>Chitinophagaceae</taxon>
        <taxon>Pinibacter</taxon>
    </lineage>
</organism>